<keyword evidence="3" id="KW-1185">Reference proteome</keyword>
<dbReference type="Proteomes" id="UP001147733">
    <property type="component" value="Unassembled WGS sequence"/>
</dbReference>
<proteinExistence type="predicted"/>
<reference evidence="2" key="1">
    <citation type="submission" date="2022-11" db="EMBL/GenBank/DDBJ databases">
        <authorList>
            <person name="Petersen C."/>
        </authorList>
    </citation>
    <scope>NUCLEOTIDE SEQUENCE</scope>
    <source>
        <strain evidence="2">IBT 23319</strain>
    </source>
</reference>
<dbReference type="GO" id="GO:0005737">
    <property type="term" value="C:cytoplasm"/>
    <property type="evidence" value="ECO:0007669"/>
    <property type="project" value="TreeGrafter"/>
</dbReference>
<dbReference type="OrthoDB" id="202203at2759"/>
<dbReference type="InterPro" id="IPR036188">
    <property type="entry name" value="FAD/NAD-bd_sf"/>
</dbReference>
<dbReference type="Gene3D" id="3.50.50.60">
    <property type="entry name" value="FAD/NAD(P)-binding domain"/>
    <property type="match status" value="1"/>
</dbReference>
<comment type="caution">
    <text evidence="2">The sequence shown here is derived from an EMBL/GenBank/DDBJ whole genome shotgun (WGS) entry which is preliminary data.</text>
</comment>
<evidence type="ECO:0000313" key="3">
    <source>
        <dbReference type="Proteomes" id="UP001147733"/>
    </source>
</evidence>
<dbReference type="PANTHER" id="PTHR43735:SF5">
    <property type="entry name" value="FAD_NAD(P)-BINDING DOMAIN-CONTAINING PROTEIN"/>
    <property type="match status" value="1"/>
</dbReference>
<accession>A0A9W9NX58</accession>
<dbReference type="EMBL" id="JAPQKT010000006">
    <property type="protein sequence ID" value="KAJ5226613.1"/>
    <property type="molecule type" value="Genomic_DNA"/>
</dbReference>
<dbReference type="GO" id="GO:0050660">
    <property type="term" value="F:flavin adenine dinucleotide binding"/>
    <property type="evidence" value="ECO:0007669"/>
    <property type="project" value="TreeGrafter"/>
</dbReference>
<dbReference type="InterPro" id="IPR023753">
    <property type="entry name" value="FAD/NAD-binding_dom"/>
</dbReference>
<dbReference type="Gene3D" id="3.50.50.100">
    <property type="match status" value="1"/>
</dbReference>
<dbReference type="SUPFAM" id="SSF51905">
    <property type="entry name" value="FAD/NAD(P)-binding domain"/>
    <property type="match status" value="1"/>
</dbReference>
<reference evidence="2" key="2">
    <citation type="journal article" date="2023" name="IMA Fungus">
        <title>Comparative genomic study of the Penicillium genus elucidates a diverse pangenome and 15 lateral gene transfer events.</title>
        <authorList>
            <person name="Petersen C."/>
            <person name="Sorensen T."/>
            <person name="Nielsen M.R."/>
            <person name="Sondergaard T.E."/>
            <person name="Sorensen J.L."/>
            <person name="Fitzpatrick D.A."/>
            <person name="Frisvad J.C."/>
            <person name="Nielsen K.L."/>
        </authorList>
    </citation>
    <scope>NUCLEOTIDE SEQUENCE</scope>
    <source>
        <strain evidence="2">IBT 23319</strain>
    </source>
</reference>
<protein>
    <recommendedName>
        <fullName evidence="1">FAD/NAD(P)-binding domain-containing protein</fullName>
    </recommendedName>
</protein>
<evidence type="ECO:0000259" key="1">
    <source>
        <dbReference type="Pfam" id="PF07992"/>
    </source>
</evidence>
<dbReference type="GO" id="GO:0004174">
    <property type="term" value="F:electron-transferring-flavoprotein dehydrogenase activity"/>
    <property type="evidence" value="ECO:0007669"/>
    <property type="project" value="TreeGrafter"/>
</dbReference>
<dbReference type="PRINTS" id="PR00411">
    <property type="entry name" value="PNDRDTASEI"/>
</dbReference>
<dbReference type="PANTHER" id="PTHR43735">
    <property type="entry name" value="APOPTOSIS-INDUCING FACTOR 1"/>
    <property type="match status" value="1"/>
</dbReference>
<dbReference type="GeneID" id="81384704"/>
<gene>
    <name evidence="2" type="ORF">N7469_006619</name>
</gene>
<name>A0A9W9NX58_PENCI</name>
<dbReference type="RefSeq" id="XP_056498978.1">
    <property type="nucleotide sequence ID" value="XM_056645537.1"/>
</dbReference>
<feature type="domain" description="FAD/NAD(P)-binding" evidence="1">
    <location>
        <begin position="44"/>
        <end position="337"/>
    </location>
</feature>
<evidence type="ECO:0000313" key="2">
    <source>
        <dbReference type="EMBL" id="KAJ5226613.1"/>
    </source>
</evidence>
<dbReference type="PRINTS" id="PR00368">
    <property type="entry name" value="FADPNR"/>
</dbReference>
<sequence>MLAQIFLIVKIFDVVIRQATTHLQGLVSTFIHRQTYKAGSNPKNIVVVGASFAGYNAAKTLVNCIPSGYRVIVIERNSHFQFTWVLPRFSVVEGHDMKAFIPYGPYLHAPSGSYSWIQDTVEEIVPREDGNGEGQVRLSSGERVDYEYLLLATGSSAALPSRVGAVDKKDGIKALQAQQEKILASRDIVVIGGGPAGVEIAADTKDRYPDKNITLIHSRQTLLNHGFGTKIHMALSKALVDLGVNLVMGEKPTIPSNETGDIELRGRSIHFDCLIKCIGQKPNTSLAKFASAFSKSGYIHVKPSLQIDDERYTRIYVAGDVIDAGDIKNGRSAMQQGQLAAKNIVRNIYGKKQVQYEQKWWEGLTKLTMGLTRSVAYISDEKAELVISSSSNIDLDSKRVWKFFGATPYLDPTVKSQV</sequence>
<organism evidence="2 3">
    <name type="scientific">Penicillium citrinum</name>
    <dbReference type="NCBI Taxonomy" id="5077"/>
    <lineage>
        <taxon>Eukaryota</taxon>
        <taxon>Fungi</taxon>
        <taxon>Dikarya</taxon>
        <taxon>Ascomycota</taxon>
        <taxon>Pezizomycotina</taxon>
        <taxon>Eurotiomycetes</taxon>
        <taxon>Eurotiomycetidae</taxon>
        <taxon>Eurotiales</taxon>
        <taxon>Aspergillaceae</taxon>
        <taxon>Penicillium</taxon>
    </lineage>
</organism>
<dbReference type="AlphaFoldDB" id="A0A9W9NX58"/>
<dbReference type="Pfam" id="PF07992">
    <property type="entry name" value="Pyr_redox_2"/>
    <property type="match status" value="1"/>
</dbReference>